<dbReference type="EMBL" id="JAWWNJ010000024">
    <property type="protein sequence ID" value="KAK7031827.1"/>
    <property type="molecule type" value="Genomic_DNA"/>
</dbReference>
<dbReference type="SMART" id="SM00401">
    <property type="entry name" value="ZnF_GATA"/>
    <property type="match status" value="1"/>
</dbReference>
<accession>A0AAW0BYK9</accession>
<gene>
    <name evidence="5" type="ORF">R3P38DRAFT_3187550</name>
</gene>
<evidence type="ECO:0000256" key="2">
    <source>
        <dbReference type="SAM" id="MobiDB-lite"/>
    </source>
</evidence>
<evidence type="ECO:0000259" key="4">
    <source>
        <dbReference type="PROSITE" id="PS50114"/>
    </source>
</evidence>
<protein>
    <recommendedName>
        <fullName evidence="4">GATA-type domain-containing protein</fullName>
    </recommendedName>
</protein>
<dbReference type="PROSITE" id="PS00344">
    <property type="entry name" value="GATA_ZN_FINGER_1"/>
    <property type="match status" value="1"/>
</dbReference>
<sequence length="141" mass="15157">MLSMDVTPRRRSPVSTVGVGVSADSSPLAADSYHHQQSYKPSPLSVDFSFTTTTGPNGNSAPNSAGAGVGRVPCVNCGTVDTPLWRRTPEGSPICNACGGCLFLAFLLCIPSFGSRFSVYMWMDIQDAFYSILVWTHGWMQ</sequence>
<name>A0AAW0BYK9_9AGAR</name>
<organism evidence="5 6">
    <name type="scientific">Favolaschia claudopus</name>
    <dbReference type="NCBI Taxonomy" id="2862362"/>
    <lineage>
        <taxon>Eukaryota</taxon>
        <taxon>Fungi</taxon>
        <taxon>Dikarya</taxon>
        <taxon>Basidiomycota</taxon>
        <taxon>Agaricomycotina</taxon>
        <taxon>Agaricomycetes</taxon>
        <taxon>Agaricomycetidae</taxon>
        <taxon>Agaricales</taxon>
        <taxon>Marasmiineae</taxon>
        <taxon>Mycenaceae</taxon>
        <taxon>Favolaschia</taxon>
    </lineage>
</organism>
<feature type="domain" description="GATA-type" evidence="4">
    <location>
        <begin position="74"/>
        <end position="99"/>
    </location>
</feature>
<reference evidence="5 6" key="1">
    <citation type="journal article" date="2024" name="J Genomics">
        <title>Draft genome sequencing and assembly of Favolaschia claudopus CIRM-BRFM 2984 isolated from oak limbs.</title>
        <authorList>
            <person name="Navarro D."/>
            <person name="Drula E."/>
            <person name="Chaduli D."/>
            <person name="Cazenave R."/>
            <person name="Ahrendt S."/>
            <person name="Wang J."/>
            <person name="Lipzen A."/>
            <person name="Daum C."/>
            <person name="Barry K."/>
            <person name="Grigoriev I.V."/>
            <person name="Favel A."/>
            <person name="Rosso M.N."/>
            <person name="Martin F."/>
        </authorList>
    </citation>
    <scope>NUCLEOTIDE SEQUENCE [LARGE SCALE GENOMIC DNA]</scope>
    <source>
        <strain evidence="5 6">CIRM-BRFM 2984</strain>
    </source>
</reference>
<feature type="transmembrane region" description="Helical" evidence="3">
    <location>
        <begin position="94"/>
        <end position="114"/>
    </location>
</feature>
<dbReference type="Pfam" id="PF00320">
    <property type="entry name" value="GATA"/>
    <property type="match status" value="1"/>
</dbReference>
<keyword evidence="1" id="KW-0863">Zinc-finger</keyword>
<keyword evidence="3" id="KW-1133">Transmembrane helix</keyword>
<dbReference type="GO" id="GO:0006355">
    <property type="term" value="P:regulation of DNA-templated transcription"/>
    <property type="evidence" value="ECO:0007669"/>
    <property type="project" value="InterPro"/>
</dbReference>
<dbReference type="AlphaFoldDB" id="A0AAW0BYK9"/>
<evidence type="ECO:0000256" key="3">
    <source>
        <dbReference type="SAM" id="Phobius"/>
    </source>
</evidence>
<dbReference type="PRINTS" id="PR00619">
    <property type="entry name" value="GATAZNFINGER"/>
</dbReference>
<dbReference type="InterPro" id="IPR013088">
    <property type="entry name" value="Znf_NHR/GATA"/>
</dbReference>
<evidence type="ECO:0000256" key="1">
    <source>
        <dbReference type="PROSITE-ProRule" id="PRU00094"/>
    </source>
</evidence>
<dbReference type="SUPFAM" id="SSF57716">
    <property type="entry name" value="Glucocorticoid receptor-like (DNA-binding domain)"/>
    <property type="match status" value="1"/>
</dbReference>
<dbReference type="Proteomes" id="UP001362999">
    <property type="component" value="Unassembled WGS sequence"/>
</dbReference>
<dbReference type="InterPro" id="IPR000679">
    <property type="entry name" value="Znf_GATA"/>
</dbReference>
<comment type="caution">
    <text evidence="5">The sequence shown here is derived from an EMBL/GenBank/DDBJ whole genome shotgun (WGS) entry which is preliminary data.</text>
</comment>
<feature type="region of interest" description="Disordered" evidence="2">
    <location>
        <begin position="1"/>
        <end position="20"/>
    </location>
</feature>
<evidence type="ECO:0000313" key="5">
    <source>
        <dbReference type="EMBL" id="KAK7031827.1"/>
    </source>
</evidence>
<evidence type="ECO:0000313" key="6">
    <source>
        <dbReference type="Proteomes" id="UP001362999"/>
    </source>
</evidence>
<keyword evidence="1" id="KW-0479">Metal-binding</keyword>
<keyword evidence="3" id="KW-0472">Membrane</keyword>
<keyword evidence="3" id="KW-0812">Transmembrane</keyword>
<keyword evidence="6" id="KW-1185">Reference proteome</keyword>
<keyword evidence="1" id="KW-0862">Zinc</keyword>
<dbReference type="GO" id="GO:0008270">
    <property type="term" value="F:zinc ion binding"/>
    <property type="evidence" value="ECO:0007669"/>
    <property type="project" value="UniProtKB-KW"/>
</dbReference>
<proteinExistence type="predicted"/>
<dbReference type="CDD" id="cd00202">
    <property type="entry name" value="ZnF_GATA"/>
    <property type="match status" value="1"/>
</dbReference>
<dbReference type="GO" id="GO:0043565">
    <property type="term" value="F:sequence-specific DNA binding"/>
    <property type="evidence" value="ECO:0007669"/>
    <property type="project" value="InterPro"/>
</dbReference>
<dbReference type="Gene3D" id="3.30.50.10">
    <property type="entry name" value="Erythroid Transcription Factor GATA-1, subunit A"/>
    <property type="match status" value="1"/>
</dbReference>
<dbReference type="PROSITE" id="PS50114">
    <property type="entry name" value="GATA_ZN_FINGER_2"/>
    <property type="match status" value="1"/>
</dbReference>